<feature type="domain" description="SCA7" evidence="12">
    <location>
        <begin position="245"/>
        <end position="312"/>
    </location>
</feature>
<evidence type="ECO:0000256" key="6">
    <source>
        <dbReference type="ARBA" id="ARBA00023015"/>
    </source>
</evidence>
<evidence type="ECO:0000256" key="10">
    <source>
        <dbReference type="HAMAP-Rule" id="MF_03047"/>
    </source>
</evidence>
<keyword evidence="6 10" id="KW-0805">Transcription regulation</keyword>
<comment type="subcellular location">
    <subcellularLocation>
        <location evidence="1 10">Nucleus</location>
    </subcellularLocation>
</comment>
<comment type="domain">
    <text evidence="10">The long N-terminal helix forms part of the 'assembly lobe' of the SAGA deubiquitination module.</text>
</comment>
<comment type="function">
    <text evidence="10">Component of the transcription regulatory histone acetylation (HAT) complex SAGA, a multiprotein complex that activates transcription by remodeling chromatin and mediating histone acetylation and deubiquitination. Within the SAGA complex, participates in a subcomplex that specifically deubiquitinates histone H2B. The SAGA complex is recruited to specific gene promoters by activators, where it is required for transcription.</text>
</comment>
<protein>
    <recommendedName>
        <fullName evidence="10">Ataxin-7-like protein 3</fullName>
    </recommendedName>
    <alternativeName>
        <fullName evidence="10">SAGA-associated factor 11 homolog</fullName>
    </alternativeName>
</protein>
<evidence type="ECO:0000259" key="12">
    <source>
        <dbReference type="PROSITE" id="PS51505"/>
    </source>
</evidence>
<feature type="compositionally biased region" description="Low complexity" evidence="11">
    <location>
        <begin position="311"/>
        <end position="334"/>
    </location>
</feature>
<accession>A0AAJ7SN45</accession>
<comment type="similarity">
    <text evidence="10">Belongs to the SGF11 family.</text>
</comment>
<dbReference type="Proteomes" id="UP001318040">
    <property type="component" value="Chromosome 4"/>
</dbReference>
<gene>
    <name evidence="10 14" type="primary">ATXN7L3</name>
</gene>
<dbReference type="FunFam" id="3.30.160.60:FF:000118">
    <property type="entry name" value="Ataxin-7-like protein 3"/>
    <property type="match status" value="1"/>
</dbReference>
<dbReference type="GeneID" id="116938558"/>
<dbReference type="GO" id="GO:0006357">
    <property type="term" value="P:regulation of transcription by RNA polymerase II"/>
    <property type="evidence" value="ECO:0007669"/>
    <property type="project" value="TreeGrafter"/>
</dbReference>
<comment type="domain">
    <text evidence="10">The C-terminal SGF11-type zinc-finger domain forms part of the 'catalytic lobe' of the SAGA deubiquitination module.</text>
</comment>
<evidence type="ECO:0000256" key="4">
    <source>
        <dbReference type="ARBA" id="ARBA00022833"/>
    </source>
</evidence>
<dbReference type="PANTHER" id="PTHR46367">
    <property type="entry name" value="ATAXIN-7-LIKE PROTEIN 3"/>
    <property type="match status" value="1"/>
</dbReference>
<name>A0AAJ7SN45_PETMA</name>
<feature type="compositionally biased region" description="Acidic residues" evidence="11">
    <location>
        <begin position="154"/>
        <end position="163"/>
    </location>
</feature>
<dbReference type="GO" id="GO:0071819">
    <property type="term" value="C:DUBm complex"/>
    <property type="evidence" value="ECO:0007669"/>
    <property type="project" value="UniProtKB-UniRule"/>
</dbReference>
<evidence type="ECO:0000256" key="8">
    <source>
        <dbReference type="ARBA" id="ARBA00023163"/>
    </source>
</evidence>
<dbReference type="Gene3D" id="6.10.140.1270">
    <property type="match status" value="1"/>
</dbReference>
<evidence type="ECO:0000256" key="11">
    <source>
        <dbReference type="SAM" id="MobiDB-lite"/>
    </source>
</evidence>
<reference evidence="14" key="1">
    <citation type="submission" date="2025-08" db="UniProtKB">
        <authorList>
            <consortium name="RefSeq"/>
        </authorList>
    </citation>
    <scope>IDENTIFICATION</scope>
    <source>
        <tissue evidence="14">Sperm</tissue>
    </source>
</reference>
<dbReference type="InterPro" id="IPR013246">
    <property type="entry name" value="SAGA_su_Sgf11"/>
</dbReference>
<dbReference type="KEGG" id="pmrn:116938558"/>
<dbReference type="HAMAP" id="MF_03047">
    <property type="entry name" value="Sgf11"/>
    <property type="match status" value="1"/>
</dbReference>
<keyword evidence="4 10" id="KW-0862">Zinc</keyword>
<keyword evidence="8 10" id="KW-0804">Transcription</keyword>
<dbReference type="Gene3D" id="3.30.160.60">
    <property type="entry name" value="Classic Zinc Finger"/>
    <property type="match status" value="1"/>
</dbReference>
<keyword evidence="7 10" id="KW-0010">Activator</keyword>
<comment type="subunit">
    <text evidence="10">Component of some SAGA transcription coactivator-HAT complexes. Within the SAGA complex, participates to a subcomplex of SAGA called the DUB module (deubiquitination module).</text>
</comment>
<dbReference type="RefSeq" id="XP_032801720.1">
    <property type="nucleotide sequence ID" value="XM_032945829.1"/>
</dbReference>
<keyword evidence="13" id="KW-1185">Reference proteome</keyword>
<dbReference type="GO" id="GO:0000124">
    <property type="term" value="C:SAGA complex"/>
    <property type="evidence" value="ECO:0007669"/>
    <property type="project" value="UniProtKB-UniRule"/>
</dbReference>
<evidence type="ECO:0000256" key="7">
    <source>
        <dbReference type="ARBA" id="ARBA00023159"/>
    </source>
</evidence>
<organism evidence="13 14">
    <name type="scientific">Petromyzon marinus</name>
    <name type="common">Sea lamprey</name>
    <dbReference type="NCBI Taxonomy" id="7757"/>
    <lineage>
        <taxon>Eukaryota</taxon>
        <taxon>Metazoa</taxon>
        <taxon>Chordata</taxon>
        <taxon>Craniata</taxon>
        <taxon>Vertebrata</taxon>
        <taxon>Cyclostomata</taxon>
        <taxon>Hyperoartia</taxon>
        <taxon>Petromyzontiformes</taxon>
        <taxon>Petromyzontidae</taxon>
        <taxon>Petromyzon</taxon>
    </lineage>
</organism>
<feature type="compositionally biased region" description="Low complexity" evidence="11">
    <location>
        <begin position="230"/>
        <end position="239"/>
    </location>
</feature>
<evidence type="ECO:0000313" key="13">
    <source>
        <dbReference type="Proteomes" id="UP001318040"/>
    </source>
</evidence>
<feature type="compositionally biased region" description="Low complexity" evidence="11">
    <location>
        <begin position="136"/>
        <end position="147"/>
    </location>
</feature>
<sequence>MRLSTLLVCVTRLPRSTEERGGCGELGGGEFVGLDMEAIVQEVYGDLVEDVCLGLCLEAHRSVKCGFFFIDEMDPEGMQEFEIVDKAGVDVFGQVFNQCKNRDCECPNCGRTIAAARFAPHLEKCLGMGRNSSRLANRRLANSNSNNMTKSESDPEDNDDVNDNDWSYSSEKKGASRTGPPAAAKKRKVEKPLLSLQNPNSPRRAKPVRHKNGDLGGATSESVKTCQIPSSSNAGSTSSINYESLGPQELKSFLSTQCGVVSEHTKKMCTRSHRCPQHTDDQRRSVRLFLLGPSGSALMEPEDVDVDGFDVGDSTSYDTSPSDSVSSKASTNASESKKKKKPPPAGSLSGSSGAGSSSGSNSSSKKKKIRPPTPGSAQ</sequence>
<feature type="compositionally biased region" description="Acidic residues" evidence="11">
    <location>
        <begin position="300"/>
        <end position="310"/>
    </location>
</feature>
<feature type="region of interest" description="Disordered" evidence="11">
    <location>
        <begin position="136"/>
        <end position="240"/>
    </location>
</feature>
<dbReference type="InterPro" id="IPR051078">
    <property type="entry name" value="SGF11"/>
</dbReference>
<keyword evidence="9 10" id="KW-0539">Nucleus</keyword>
<evidence type="ECO:0000256" key="2">
    <source>
        <dbReference type="ARBA" id="ARBA00022723"/>
    </source>
</evidence>
<dbReference type="PROSITE" id="PS51505">
    <property type="entry name" value="SCA7"/>
    <property type="match status" value="1"/>
</dbReference>
<feature type="zinc finger region" description="SGF11-type" evidence="10">
    <location>
        <begin position="104"/>
        <end position="125"/>
    </location>
</feature>
<dbReference type="Pfam" id="PF08209">
    <property type="entry name" value="Sgf11"/>
    <property type="match status" value="1"/>
</dbReference>
<dbReference type="InterPro" id="IPR013243">
    <property type="entry name" value="SCA7_dom"/>
</dbReference>
<keyword evidence="5 10" id="KW-0156">Chromatin regulator</keyword>
<proteinExistence type="inferred from homology"/>
<evidence type="ECO:0000313" key="14">
    <source>
        <dbReference type="RefSeq" id="XP_032801720.1"/>
    </source>
</evidence>
<feature type="region of interest" description="Disordered" evidence="11">
    <location>
        <begin position="295"/>
        <end position="378"/>
    </location>
</feature>
<feature type="compositionally biased region" description="Polar residues" evidence="11">
    <location>
        <begin position="219"/>
        <end position="229"/>
    </location>
</feature>
<keyword evidence="3 10" id="KW-0863">Zinc-finger</keyword>
<evidence type="ECO:0000256" key="5">
    <source>
        <dbReference type="ARBA" id="ARBA00022853"/>
    </source>
</evidence>
<dbReference type="AlphaFoldDB" id="A0AAJ7SN45"/>
<dbReference type="GO" id="GO:0006325">
    <property type="term" value="P:chromatin organization"/>
    <property type="evidence" value="ECO:0007669"/>
    <property type="project" value="UniProtKB-KW"/>
</dbReference>
<dbReference type="GO" id="GO:0003713">
    <property type="term" value="F:transcription coactivator activity"/>
    <property type="evidence" value="ECO:0007669"/>
    <property type="project" value="UniProtKB-UniRule"/>
</dbReference>
<feature type="compositionally biased region" description="Low complexity" evidence="11">
    <location>
        <begin position="346"/>
        <end position="363"/>
    </location>
</feature>
<evidence type="ECO:0000256" key="3">
    <source>
        <dbReference type="ARBA" id="ARBA00022771"/>
    </source>
</evidence>
<evidence type="ECO:0000256" key="1">
    <source>
        <dbReference type="ARBA" id="ARBA00004123"/>
    </source>
</evidence>
<evidence type="ECO:0000256" key="9">
    <source>
        <dbReference type="ARBA" id="ARBA00023242"/>
    </source>
</evidence>
<dbReference type="GO" id="GO:0008270">
    <property type="term" value="F:zinc ion binding"/>
    <property type="evidence" value="ECO:0007669"/>
    <property type="project" value="UniProtKB-UniRule"/>
</dbReference>
<dbReference type="PANTHER" id="PTHR46367:SF1">
    <property type="entry name" value="ATAXIN-7-LIKE PROTEIN 3"/>
    <property type="match status" value="1"/>
</dbReference>
<keyword evidence="2 10" id="KW-0479">Metal-binding</keyword>
<dbReference type="CTD" id="56970"/>